<dbReference type="Pfam" id="PF21158">
    <property type="entry name" value="flgK_1st_1"/>
    <property type="match status" value="1"/>
</dbReference>
<dbReference type="InterPro" id="IPR002371">
    <property type="entry name" value="FlgK"/>
</dbReference>
<organism evidence="11 12">
    <name type="scientific">Comamonas testosteroni</name>
    <name type="common">Pseudomonas testosteroni</name>
    <dbReference type="NCBI Taxonomy" id="285"/>
    <lineage>
        <taxon>Bacteria</taxon>
        <taxon>Pseudomonadati</taxon>
        <taxon>Pseudomonadota</taxon>
        <taxon>Betaproteobacteria</taxon>
        <taxon>Burkholderiales</taxon>
        <taxon>Comamonadaceae</taxon>
        <taxon>Comamonas</taxon>
    </lineage>
</organism>
<name>A0A096FGT3_COMTE</name>
<feature type="domain" description="Flagellar hook-associated protein 1 D2-like" evidence="9">
    <location>
        <begin position="349"/>
        <end position="414"/>
    </location>
</feature>
<dbReference type="InterPro" id="IPR049119">
    <property type="entry name" value="FlgK_D2-like"/>
</dbReference>
<dbReference type="PANTHER" id="PTHR30033">
    <property type="entry name" value="FLAGELLAR HOOK-ASSOCIATED PROTEIN 1"/>
    <property type="match status" value="1"/>
</dbReference>
<comment type="subcellular location">
    <subcellularLocation>
        <location evidence="1">Bacterial flagellum</location>
    </subcellularLocation>
    <subcellularLocation>
        <location evidence="2">Secreted</location>
    </subcellularLocation>
</comment>
<dbReference type="InterPro" id="IPR053927">
    <property type="entry name" value="FlgK_helical"/>
</dbReference>
<evidence type="ECO:0000313" key="12">
    <source>
        <dbReference type="Proteomes" id="UP000029553"/>
    </source>
</evidence>
<evidence type="ECO:0000256" key="3">
    <source>
        <dbReference type="ARBA" id="ARBA00009677"/>
    </source>
</evidence>
<dbReference type="PRINTS" id="PR01005">
    <property type="entry name" value="FLGHOOKAP1"/>
</dbReference>
<dbReference type="SUPFAM" id="SSF64518">
    <property type="entry name" value="Phase 1 flagellin"/>
    <property type="match status" value="1"/>
</dbReference>
<dbReference type="GO" id="GO:0005576">
    <property type="term" value="C:extracellular region"/>
    <property type="evidence" value="ECO:0007669"/>
    <property type="project" value="UniProtKB-SubCell"/>
</dbReference>
<dbReference type="PANTHER" id="PTHR30033:SF2">
    <property type="entry name" value="FLAGELLAR HOOK PROTEIN"/>
    <property type="match status" value="1"/>
</dbReference>
<dbReference type="Pfam" id="PF06429">
    <property type="entry name" value="Flg_bbr_C"/>
    <property type="match status" value="1"/>
</dbReference>
<evidence type="ECO:0000259" key="10">
    <source>
        <dbReference type="Pfam" id="PF22638"/>
    </source>
</evidence>
<dbReference type="InterPro" id="IPR010930">
    <property type="entry name" value="Flg_bb/hook_C_dom"/>
</dbReference>
<dbReference type="EMBL" id="AWOR01000047">
    <property type="protein sequence ID" value="KGH29179.1"/>
    <property type="molecule type" value="Genomic_DNA"/>
</dbReference>
<evidence type="ECO:0000256" key="6">
    <source>
        <dbReference type="ARBA" id="ARBA00023143"/>
    </source>
</evidence>
<keyword evidence="11" id="KW-0282">Flagellum</keyword>
<dbReference type="AlphaFoldDB" id="A0A096FGT3"/>
<keyword evidence="6" id="KW-0975">Bacterial flagellum</keyword>
<dbReference type="Pfam" id="PF00460">
    <property type="entry name" value="Flg_bb_rod"/>
    <property type="match status" value="1"/>
</dbReference>
<evidence type="ECO:0000256" key="2">
    <source>
        <dbReference type="ARBA" id="ARBA00004613"/>
    </source>
</evidence>
<evidence type="ECO:0000256" key="4">
    <source>
        <dbReference type="ARBA" id="ARBA00016244"/>
    </source>
</evidence>
<dbReference type="GO" id="GO:0044780">
    <property type="term" value="P:bacterial-type flagellum assembly"/>
    <property type="evidence" value="ECO:0007669"/>
    <property type="project" value="InterPro"/>
</dbReference>
<evidence type="ECO:0000259" key="8">
    <source>
        <dbReference type="Pfam" id="PF06429"/>
    </source>
</evidence>
<protein>
    <recommendedName>
        <fullName evidence="4">Flagellar hook-associated protein 1</fullName>
    </recommendedName>
</protein>
<comment type="caution">
    <text evidence="11">The sequence shown here is derived from an EMBL/GenBank/DDBJ whole genome shotgun (WGS) entry which is preliminary data.</text>
</comment>
<feature type="domain" description="Flagellar hook-associated protein FlgK helical" evidence="10">
    <location>
        <begin position="91"/>
        <end position="327"/>
    </location>
</feature>
<evidence type="ECO:0000259" key="9">
    <source>
        <dbReference type="Pfam" id="PF21158"/>
    </source>
</evidence>
<evidence type="ECO:0000256" key="1">
    <source>
        <dbReference type="ARBA" id="ARBA00004365"/>
    </source>
</evidence>
<evidence type="ECO:0000256" key="5">
    <source>
        <dbReference type="ARBA" id="ARBA00022525"/>
    </source>
</evidence>
<reference evidence="11 12" key="1">
    <citation type="submission" date="2013-09" db="EMBL/GenBank/DDBJ databases">
        <title>High correlation between genotypes and phenotypes of environmental bacteria Comamonas testosteroni strains.</title>
        <authorList>
            <person name="Liu L."/>
            <person name="Zhu W."/>
            <person name="Xia X."/>
            <person name="Xu B."/>
            <person name="Luo M."/>
            <person name="Wang G."/>
        </authorList>
    </citation>
    <scope>NUCLEOTIDE SEQUENCE [LARGE SCALE GENOMIC DNA]</scope>
    <source>
        <strain evidence="11 12">JL40</strain>
    </source>
</reference>
<feature type="domain" description="Flagellar basal body rod protein N-terminal" evidence="7">
    <location>
        <begin position="4"/>
        <end position="33"/>
    </location>
</feature>
<keyword evidence="5" id="KW-0964">Secreted</keyword>
<gene>
    <name evidence="11" type="ORF">P353_14220</name>
</gene>
<dbReference type="GO" id="GO:0005198">
    <property type="term" value="F:structural molecule activity"/>
    <property type="evidence" value="ECO:0007669"/>
    <property type="project" value="InterPro"/>
</dbReference>
<dbReference type="Pfam" id="PF22638">
    <property type="entry name" value="FlgK_D1"/>
    <property type="match status" value="1"/>
</dbReference>
<dbReference type="InterPro" id="IPR001444">
    <property type="entry name" value="Flag_bb_rod_N"/>
</dbReference>
<dbReference type="NCBIfam" id="TIGR02492">
    <property type="entry name" value="flgK_ends"/>
    <property type="match status" value="1"/>
</dbReference>
<dbReference type="Proteomes" id="UP000029553">
    <property type="component" value="Unassembled WGS sequence"/>
</dbReference>
<proteinExistence type="inferred from homology"/>
<dbReference type="RefSeq" id="WP_034370186.1">
    <property type="nucleotide sequence ID" value="NZ_AWOR01000047.1"/>
</dbReference>
<evidence type="ECO:0000259" key="7">
    <source>
        <dbReference type="Pfam" id="PF00460"/>
    </source>
</evidence>
<keyword evidence="11" id="KW-0969">Cilium</keyword>
<comment type="similarity">
    <text evidence="3">Belongs to the flagella basal body rod proteins family.</text>
</comment>
<sequence length="648" mass="67149">MSLLNVGARALMANQIALQTTGHNIANVNTAGYSRQSVAFQTSAGQNIGNGYIGNGSDVATILRNFSELLNRQATAATAASAADSARSNSLNQLQEVFSGGTNGLGAAINDMMNAFADVSSAPTDSSARQVVLTRMSELAARFRSASAQLDEMDYSTRQQMSNDVNVVNSLSQQVAALNGQISSAIATGHTPNDLLDQRDQLVRDINKYVQTSQVDAGDGSISLFVGGSQPLVLGQSAAKLSLQESTQYPGSGKMSLYFQQQGGQPVELTPAMAGGGEIAGLLQFQNNDLSEGRNLLGRMVISIGDTLNTQNQLGLTLSGQKGGALFNIPMTTTGSTTGAQWVQPDTPTVTVKDSSALKASDYKIVFGNDAPKGKVVRLSDGQTTAFNDLTDLRGMTIDGLQFDLKNDGQAGQSVLFSPVASAAHDIQTMVHSGNDLAVANPVSAKINSLGDAAVRMSSLKVEKGFDASTFPAGTTLSFAPDGAGGMTYTITPTPSGVAATGAYISGQAIELAPGLKVTLTGTPAVDGTTSDTVSFGPNSFYSSDTGNASSFLSLRDAVIFDGATTLSDGFSTAMAQIGTRTQSAAYAAKLSDSIAKNLEGDRTAVSSVNLDEEAAKLLQYQQSYQASAKMLQVAQGIFDSVIQAVGR</sequence>
<feature type="domain" description="Flagellar basal-body/hook protein C-terminal" evidence="8">
    <location>
        <begin position="607"/>
        <end position="644"/>
    </location>
</feature>
<evidence type="ECO:0000313" key="11">
    <source>
        <dbReference type="EMBL" id="KGH29179.1"/>
    </source>
</evidence>
<dbReference type="GO" id="GO:0009424">
    <property type="term" value="C:bacterial-type flagellum hook"/>
    <property type="evidence" value="ECO:0007669"/>
    <property type="project" value="InterPro"/>
</dbReference>
<keyword evidence="11" id="KW-0966">Cell projection</keyword>
<accession>A0A096FGT3</accession>